<proteinExistence type="predicted"/>
<dbReference type="EMBL" id="JAUOEL010000004">
    <property type="protein sequence ID" value="MDO5974905.1"/>
    <property type="molecule type" value="Genomic_DNA"/>
</dbReference>
<dbReference type="Proteomes" id="UP001176806">
    <property type="component" value="Unassembled WGS sequence"/>
</dbReference>
<comment type="caution">
    <text evidence="2">The sequence shown here is derived from an EMBL/GenBank/DDBJ whole genome shotgun (WGS) entry which is preliminary data.</text>
</comment>
<evidence type="ECO:0000256" key="1">
    <source>
        <dbReference type="SAM" id="Phobius"/>
    </source>
</evidence>
<keyword evidence="1" id="KW-0812">Transmembrane</keyword>
<feature type="transmembrane region" description="Helical" evidence="1">
    <location>
        <begin position="60"/>
        <end position="79"/>
    </location>
</feature>
<keyword evidence="1" id="KW-0472">Membrane</keyword>
<keyword evidence="3" id="KW-1185">Reference proteome</keyword>
<protein>
    <submittedName>
        <fullName evidence="2">Uncharacterized protein</fullName>
    </submittedName>
</protein>
<gene>
    <name evidence="2" type="ORF">Q4Q40_11970</name>
</gene>
<accession>A0ABT8WPF7</accession>
<evidence type="ECO:0000313" key="2">
    <source>
        <dbReference type="EMBL" id="MDO5974905.1"/>
    </source>
</evidence>
<evidence type="ECO:0000313" key="3">
    <source>
        <dbReference type="Proteomes" id="UP001176806"/>
    </source>
</evidence>
<keyword evidence="1" id="KW-1133">Transmembrane helix</keyword>
<reference evidence="2" key="1">
    <citation type="submission" date="2023-07" db="EMBL/GenBank/DDBJ databases">
        <title>Two novel species in the genus Flavivirga.</title>
        <authorList>
            <person name="Kwon K."/>
        </authorList>
    </citation>
    <scope>NUCLEOTIDE SEQUENCE</scope>
    <source>
        <strain evidence="2">KACC 14158</strain>
    </source>
</reference>
<name>A0ABT8WPF7_9FLAO</name>
<dbReference type="RefSeq" id="WP_303302056.1">
    <property type="nucleotide sequence ID" value="NZ_BAABDA010000018.1"/>
</dbReference>
<organism evidence="2 3">
    <name type="scientific">Flavivirga jejuensis</name>
    <dbReference type="NCBI Taxonomy" id="870487"/>
    <lineage>
        <taxon>Bacteria</taxon>
        <taxon>Pseudomonadati</taxon>
        <taxon>Bacteroidota</taxon>
        <taxon>Flavobacteriia</taxon>
        <taxon>Flavobacteriales</taxon>
        <taxon>Flavobacteriaceae</taxon>
        <taxon>Flavivirga</taxon>
    </lineage>
</organism>
<sequence length="97" mass="11794">MEKLLEFFDSFKAFIIKEFLWFFASLFIAILFTLLSFLILEEFSINLSERIEWQGMENNSVYLVLFIFWFVFIYLVRLIRGAILFLTIPKEEEKEED</sequence>
<feature type="transmembrane region" description="Helical" evidence="1">
    <location>
        <begin position="20"/>
        <end position="40"/>
    </location>
</feature>